<evidence type="ECO:0000313" key="2">
    <source>
        <dbReference type="Proteomes" id="UP000009101"/>
    </source>
</evidence>
<evidence type="ECO:0000313" key="1">
    <source>
        <dbReference type="EMBL" id="CBI76458.1"/>
    </source>
</evidence>
<dbReference type="STRING" id="696125.BARCL_0777"/>
<dbReference type="EMBL" id="FN645454">
    <property type="protein sequence ID" value="CBI76458.1"/>
    <property type="molecule type" value="Genomic_DNA"/>
</dbReference>
<accession>E6YHX0</accession>
<reference evidence="1 2" key="2">
    <citation type="journal article" date="2011" name="PLoS Genet.">
        <title>Parallel evolution of a type IV secretion system in radiating lineages of the host-restricted bacterial pathogen Bartonella.</title>
        <authorList>
            <person name="Engel P."/>
            <person name="Salzburger W."/>
            <person name="Liesch M."/>
            <person name="Chang C.C."/>
            <person name="Maruyama S."/>
            <person name="Lanz C."/>
            <person name="Calteau A."/>
            <person name="Lajus A."/>
            <person name="Medigue C."/>
            <person name="Schuster S.C."/>
            <person name="Dehio C."/>
        </authorList>
    </citation>
    <scope>NUCLEOTIDE SEQUENCE [LARGE SCALE GENOMIC DNA]</scope>
    <source>
        <strain evidence="2">CIP 104772 / 73</strain>
    </source>
</reference>
<dbReference type="AlphaFoldDB" id="E6YHX0"/>
<sequence>MLADKDISEDKQEMFNVDGFAAFAIELNAGGVADKKIRKRQL</sequence>
<organism evidence="1 2">
    <name type="scientific">Bartonella clarridgeiae (strain CCUG 45776 / CIP 104772 / 73)</name>
    <dbReference type="NCBI Taxonomy" id="696125"/>
    <lineage>
        <taxon>Bacteria</taxon>
        <taxon>Pseudomonadati</taxon>
        <taxon>Pseudomonadota</taxon>
        <taxon>Alphaproteobacteria</taxon>
        <taxon>Hyphomicrobiales</taxon>
        <taxon>Bartonellaceae</taxon>
        <taxon>Bartonella</taxon>
    </lineage>
</organism>
<dbReference type="KEGG" id="bcd:BARCL_0777"/>
<dbReference type="RefSeq" id="WP_013545097.1">
    <property type="nucleotide sequence ID" value="NC_014932.1"/>
</dbReference>
<protein>
    <submittedName>
        <fullName evidence="1">Uncharacterized protein</fullName>
    </submittedName>
</protein>
<proteinExistence type="predicted"/>
<dbReference type="Proteomes" id="UP000009101">
    <property type="component" value="Chromosome"/>
</dbReference>
<dbReference type="HOGENOM" id="CLU_3247757_0_0_5"/>
<gene>
    <name evidence="1" type="ordered locus">BARCL_0777</name>
</gene>
<name>E6YHX0_BARC7</name>
<reference evidence="2" key="1">
    <citation type="submission" date="2009-11" db="EMBL/GenBank/DDBJ databases">
        <title>Genome sequencing of Bartonella species and comparative genomics.</title>
        <authorList>
            <person name="Engel P."/>
            <person name="Salzburger W."/>
            <person name="Marius L."/>
            <person name="Chao-Chin C."/>
            <person name="Soichi M."/>
            <person name="Christa L."/>
            <person name="Alexandra C."/>
            <person name="Aurelie L."/>
            <person name="Claudine M."/>
            <person name="Stephan S.C."/>
            <person name="Christoph D."/>
        </authorList>
    </citation>
    <scope>NUCLEOTIDE SEQUENCE [LARGE SCALE GENOMIC DNA]</scope>
    <source>
        <strain evidence="2">CIP 104772 / 73</strain>
    </source>
</reference>
<keyword evidence="2" id="KW-1185">Reference proteome</keyword>